<dbReference type="GeneID" id="103310160"/>
<dbReference type="RefSeq" id="XP_008185710.1">
    <property type="nucleotide sequence ID" value="XM_008187488.1"/>
</dbReference>
<dbReference type="Gene3D" id="3.30.160.60">
    <property type="entry name" value="Classic Zinc Finger"/>
    <property type="match status" value="1"/>
</dbReference>
<reference evidence="4" key="1">
    <citation type="submission" date="2010-06" db="EMBL/GenBank/DDBJ databases">
        <authorList>
            <person name="Jiang H."/>
            <person name="Abraham K."/>
            <person name="Ali S."/>
            <person name="Alsbrooks S.L."/>
            <person name="Anim B.N."/>
            <person name="Anosike U.S."/>
            <person name="Attaway T."/>
            <person name="Bandaranaike D.P."/>
            <person name="Battles P.K."/>
            <person name="Bell S.N."/>
            <person name="Bell A.V."/>
            <person name="Beltran B."/>
            <person name="Bickham C."/>
            <person name="Bustamante Y."/>
            <person name="Caleb T."/>
            <person name="Canada A."/>
            <person name="Cardenas V."/>
            <person name="Carter K."/>
            <person name="Chacko J."/>
            <person name="Chandrabose M.N."/>
            <person name="Chavez D."/>
            <person name="Chavez A."/>
            <person name="Chen L."/>
            <person name="Chu H.-S."/>
            <person name="Claassen K.J."/>
            <person name="Cockrell R."/>
            <person name="Collins M."/>
            <person name="Cooper J.A."/>
            <person name="Cree A."/>
            <person name="Curry S.M."/>
            <person name="Da Y."/>
            <person name="Dao M.D."/>
            <person name="Das B."/>
            <person name="Davila M.-L."/>
            <person name="Davy-Carroll L."/>
            <person name="Denson S."/>
            <person name="Dinh H."/>
            <person name="Ebong V.E."/>
            <person name="Edwards J.R."/>
            <person name="Egan A."/>
            <person name="El-Daye J."/>
            <person name="Escobedo L."/>
            <person name="Fernandez S."/>
            <person name="Fernando P.R."/>
            <person name="Flagg N."/>
            <person name="Forbes L.D."/>
            <person name="Fowler R.G."/>
            <person name="Fu Q."/>
            <person name="Gabisi R.A."/>
            <person name="Ganer J."/>
            <person name="Garbino Pronczuk A."/>
            <person name="Garcia R.M."/>
            <person name="Garner T."/>
            <person name="Garrett T.E."/>
            <person name="Gonzalez D.A."/>
            <person name="Hamid H."/>
            <person name="Hawkins E.S."/>
            <person name="Hirani K."/>
            <person name="Hogues M.E."/>
            <person name="Hollins B."/>
            <person name="Hsiao C.-H."/>
            <person name="Jabil R."/>
            <person name="James M.L."/>
            <person name="Jhangiani S.N."/>
            <person name="Johnson B."/>
            <person name="Johnson Q."/>
            <person name="Joshi V."/>
            <person name="Kalu J.B."/>
            <person name="Kam C."/>
            <person name="Kashfia A."/>
            <person name="Keebler J."/>
            <person name="Kisamo H."/>
            <person name="Kovar C.L."/>
            <person name="Lago L.A."/>
            <person name="Lai C.-Y."/>
            <person name="Laidlaw J."/>
            <person name="Lara F."/>
            <person name="Le T.-K."/>
            <person name="Lee S.L."/>
            <person name="Legall F.H."/>
            <person name="Lemon S.J."/>
            <person name="Lewis L.R."/>
            <person name="Li B."/>
            <person name="Liu Y."/>
            <person name="Liu Y.-S."/>
            <person name="Lopez J."/>
            <person name="Lozado R.J."/>
            <person name="Lu J."/>
            <person name="Madu R.C."/>
            <person name="Maheshwari M."/>
            <person name="Maheshwari R."/>
            <person name="Malloy K."/>
            <person name="Martinez E."/>
            <person name="Mathew T."/>
            <person name="Mercado I.C."/>
            <person name="Mercado C."/>
            <person name="Meyer B."/>
            <person name="Montgomery K."/>
            <person name="Morgan M.B."/>
            <person name="Munidasa M."/>
            <person name="Nazareth L.V."/>
            <person name="Nelson J."/>
            <person name="Ng B.M."/>
            <person name="Nguyen N.B."/>
            <person name="Nguyen P.Q."/>
            <person name="Nguyen T."/>
            <person name="Obregon M."/>
            <person name="Okwuonu G.O."/>
            <person name="Onwere C.G."/>
            <person name="Orozco G."/>
            <person name="Parra A."/>
            <person name="Patel S."/>
            <person name="Patil S."/>
            <person name="Perez A."/>
            <person name="Perez Y."/>
            <person name="Pham C."/>
            <person name="Primus E.L."/>
            <person name="Pu L.-L."/>
            <person name="Puazo M."/>
            <person name="Qin X."/>
            <person name="Quiroz J.B."/>
            <person name="Reese J."/>
            <person name="Richards S."/>
            <person name="Rives C.M."/>
            <person name="Robberts R."/>
            <person name="Ruiz S.J."/>
            <person name="Ruiz M.J."/>
            <person name="Santibanez J."/>
            <person name="Schneider B.W."/>
            <person name="Sisson I."/>
            <person name="Smith M."/>
            <person name="Sodergren E."/>
            <person name="Song X.-Z."/>
            <person name="Song B.B."/>
            <person name="Summersgill H."/>
            <person name="Thelus R."/>
            <person name="Thornton R.D."/>
            <person name="Trejos Z.Y."/>
            <person name="Usmani K."/>
            <person name="Vattathil S."/>
            <person name="Villasana D."/>
            <person name="Walker D.L."/>
            <person name="Wang S."/>
            <person name="Wang K."/>
            <person name="White C.S."/>
            <person name="Williams A.C."/>
            <person name="Williamson J."/>
            <person name="Wilson K."/>
            <person name="Woghiren I.O."/>
            <person name="Woodworth J.R."/>
            <person name="Worley K.C."/>
            <person name="Wright R.A."/>
            <person name="Wu W."/>
            <person name="Young L."/>
            <person name="Zhang L."/>
            <person name="Zhang J."/>
            <person name="Zhu Y."/>
            <person name="Muzny D.M."/>
            <person name="Weinstock G."/>
            <person name="Gibbs R.A."/>
        </authorList>
    </citation>
    <scope>NUCLEOTIDE SEQUENCE [LARGE SCALE GENOMIC DNA]</scope>
    <source>
        <strain evidence="4">LSR1</strain>
    </source>
</reference>
<organism evidence="3 4">
    <name type="scientific">Acyrthosiphon pisum</name>
    <name type="common">Pea aphid</name>
    <dbReference type="NCBI Taxonomy" id="7029"/>
    <lineage>
        <taxon>Eukaryota</taxon>
        <taxon>Metazoa</taxon>
        <taxon>Ecdysozoa</taxon>
        <taxon>Arthropoda</taxon>
        <taxon>Hexapoda</taxon>
        <taxon>Insecta</taxon>
        <taxon>Pterygota</taxon>
        <taxon>Neoptera</taxon>
        <taxon>Paraneoptera</taxon>
        <taxon>Hemiptera</taxon>
        <taxon>Sternorrhyncha</taxon>
        <taxon>Aphidomorpha</taxon>
        <taxon>Aphidoidea</taxon>
        <taxon>Aphididae</taxon>
        <taxon>Macrosiphini</taxon>
        <taxon>Acyrthosiphon</taxon>
    </lineage>
</organism>
<feature type="domain" description="C2H2-type" evidence="2">
    <location>
        <begin position="3"/>
        <end position="31"/>
    </location>
</feature>
<dbReference type="PANTHER" id="PTHR33936">
    <property type="entry name" value="PROTEIN CBG17840"/>
    <property type="match status" value="1"/>
</dbReference>
<evidence type="ECO:0000259" key="2">
    <source>
        <dbReference type="PROSITE" id="PS50157"/>
    </source>
</evidence>
<keyword evidence="1" id="KW-0862">Zinc</keyword>
<sequence length="437" mass="50738">MEFNCDICKSQFSTKFTLTRHLKNKHDVTNEVKRKLSKCISCPNLTFSKKVLLINHLNDHHGTCIEKEIINFLNVSEFNNWLKEYESNNKCEYVLQTGKKKSKDGHRSYYECGRTGVHKEIDSFKRSIKSQGKSELQHISLPITKKHEIAAKLSQGVTMERILDDFRGNIGSNLKREDLITRADLHNIKQKYNITMQDGQLHKNDATSVDIWVEQMKQEGENNPVIYYKKQGEVDVNNILDLKDFCIILMDPSQMHMLKQFGNGKIVCIDGTHGLNAYDFELVTLLVVDDFGSGFPCCFMFTNLKDTKIYTVMFSTIKDKVGIINPDTFMIDIVETFYSAWENTMGSVPHRLLCSWHVDRAWRQNICKITGPTRKEKQGTIYKSLKVLQSMCDENEFNNALKEFNQELMNDPDTKDFGIYFDRMYGNRLLCKNLIKY</sequence>
<evidence type="ECO:0000313" key="4">
    <source>
        <dbReference type="Proteomes" id="UP000007819"/>
    </source>
</evidence>
<dbReference type="PROSITE" id="PS00028">
    <property type="entry name" value="ZINC_FINGER_C2H2_1"/>
    <property type="match status" value="1"/>
</dbReference>
<evidence type="ECO:0000256" key="1">
    <source>
        <dbReference type="PROSITE-ProRule" id="PRU00042"/>
    </source>
</evidence>
<evidence type="ECO:0000313" key="3">
    <source>
        <dbReference type="EnsemblMetazoa" id="XP_008185710.1"/>
    </source>
</evidence>
<dbReference type="PROSITE" id="PS50157">
    <property type="entry name" value="ZINC_FINGER_C2H2_2"/>
    <property type="match status" value="1"/>
</dbReference>
<keyword evidence="1" id="KW-0863">Zinc-finger</keyword>
<keyword evidence="1" id="KW-0479">Metal-binding</keyword>
<dbReference type="SMART" id="SM00355">
    <property type="entry name" value="ZnF_C2H2"/>
    <property type="match status" value="2"/>
</dbReference>
<accession>A0A8R2FAF9</accession>
<name>A0A8R2FAF9_ACYPI</name>
<dbReference type="GO" id="GO:0008270">
    <property type="term" value="F:zinc ion binding"/>
    <property type="evidence" value="ECO:0007669"/>
    <property type="project" value="UniProtKB-KW"/>
</dbReference>
<dbReference type="PANTHER" id="PTHR33936:SF24">
    <property type="entry name" value="C2H2-TYPE DOMAIN-CONTAINING PROTEIN"/>
    <property type="match status" value="1"/>
</dbReference>
<keyword evidence="4" id="KW-1185">Reference proteome</keyword>
<protein>
    <recommendedName>
        <fullName evidence="2">C2H2-type domain-containing protein</fullName>
    </recommendedName>
</protein>
<reference evidence="3" key="2">
    <citation type="submission" date="2022-06" db="UniProtKB">
        <authorList>
            <consortium name="EnsemblMetazoa"/>
        </authorList>
    </citation>
    <scope>IDENTIFICATION</scope>
</reference>
<dbReference type="OrthoDB" id="10031901at2759"/>
<dbReference type="EnsemblMetazoa" id="XM_008187488.1">
    <property type="protein sequence ID" value="XP_008185710.1"/>
    <property type="gene ID" value="LOC103310160"/>
</dbReference>
<dbReference type="Pfam" id="PF10551">
    <property type="entry name" value="MULE"/>
    <property type="match status" value="1"/>
</dbReference>
<dbReference type="AlphaFoldDB" id="A0A8R2FAF9"/>
<dbReference type="InterPro" id="IPR052797">
    <property type="entry name" value="RegFact_GeneExpr_CellDeath"/>
</dbReference>
<dbReference type="Proteomes" id="UP000007819">
    <property type="component" value="Chromosome A2"/>
</dbReference>
<dbReference type="InterPro" id="IPR013087">
    <property type="entry name" value="Znf_C2H2_type"/>
</dbReference>
<dbReference type="KEGG" id="api:103310160"/>
<dbReference type="InterPro" id="IPR018289">
    <property type="entry name" value="MULE_transposase_dom"/>
</dbReference>
<proteinExistence type="predicted"/>